<keyword evidence="3" id="KW-1185">Reference proteome</keyword>
<name>A0A0D1XBS8_9PEZI</name>
<gene>
    <name evidence="2" type="ORF">PV09_08729</name>
</gene>
<dbReference type="Gene3D" id="3.40.50.1820">
    <property type="entry name" value="alpha/beta hydrolase"/>
    <property type="match status" value="1"/>
</dbReference>
<dbReference type="InterPro" id="IPR029058">
    <property type="entry name" value="AB_hydrolase_fold"/>
</dbReference>
<dbReference type="InParanoid" id="A0A0D1XBS8"/>
<evidence type="ECO:0000259" key="1">
    <source>
        <dbReference type="Pfam" id="PF12697"/>
    </source>
</evidence>
<dbReference type="Pfam" id="PF12697">
    <property type="entry name" value="Abhydrolase_6"/>
    <property type="match status" value="1"/>
</dbReference>
<dbReference type="Proteomes" id="UP000053259">
    <property type="component" value="Unassembled WGS sequence"/>
</dbReference>
<dbReference type="PANTHER" id="PTHR46438">
    <property type="entry name" value="ALPHA/BETA-HYDROLASES SUPERFAMILY PROTEIN"/>
    <property type="match status" value="1"/>
</dbReference>
<sequence>MDEYQHVNVRGARLAYREGGSGHGRGHVVLVHANLSDVRSWDAIFPLLASKHHVVAYSRRYAWPNEPIPAHTGDPWEEQAEDLAELIKKLHLEPCHIVGNSTGATLALLVAKKHPNLVATLLLEEPPVVTVFLPNMPPALLDTFSLLWRHPWAFLAVMRFGIFTIGPSFAAFKADRDEEGLQTFLRGVIGTEHYRALSDERVEQARANVGPHKALACFSGLPRITEDDVREIHTTAYLFTAEKTSGAQKVINRLLAMVMPHAEEIHLSKASHFMHEDNPAVVAEAIDARVVG</sequence>
<dbReference type="RefSeq" id="XP_016209545.1">
    <property type="nucleotide sequence ID" value="XM_016362678.1"/>
</dbReference>
<protein>
    <recommendedName>
        <fullName evidence="1">AB hydrolase-1 domain-containing protein</fullName>
    </recommendedName>
</protein>
<dbReference type="SUPFAM" id="SSF53474">
    <property type="entry name" value="alpha/beta-Hydrolases"/>
    <property type="match status" value="1"/>
</dbReference>
<proteinExistence type="predicted"/>
<dbReference type="EMBL" id="KN847574">
    <property type="protein sequence ID" value="KIV99675.1"/>
    <property type="molecule type" value="Genomic_DNA"/>
</dbReference>
<dbReference type="HOGENOM" id="CLU_020336_43_0_1"/>
<organism evidence="2 3">
    <name type="scientific">Verruconis gallopava</name>
    <dbReference type="NCBI Taxonomy" id="253628"/>
    <lineage>
        <taxon>Eukaryota</taxon>
        <taxon>Fungi</taxon>
        <taxon>Dikarya</taxon>
        <taxon>Ascomycota</taxon>
        <taxon>Pezizomycotina</taxon>
        <taxon>Dothideomycetes</taxon>
        <taxon>Pleosporomycetidae</taxon>
        <taxon>Venturiales</taxon>
        <taxon>Sympoventuriaceae</taxon>
        <taxon>Verruconis</taxon>
    </lineage>
</organism>
<dbReference type="AlphaFoldDB" id="A0A0D1XBS8"/>
<reference evidence="2 3" key="1">
    <citation type="submission" date="2015-01" db="EMBL/GenBank/DDBJ databases">
        <title>The Genome Sequence of Ochroconis gallopava CBS43764.</title>
        <authorList>
            <consortium name="The Broad Institute Genomics Platform"/>
            <person name="Cuomo C."/>
            <person name="de Hoog S."/>
            <person name="Gorbushina A."/>
            <person name="Stielow B."/>
            <person name="Teixiera M."/>
            <person name="Abouelleil A."/>
            <person name="Chapman S.B."/>
            <person name="Priest M."/>
            <person name="Young S.K."/>
            <person name="Wortman J."/>
            <person name="Nusbaum C."/>
            <person name="Birren B."/>
        </authorList>
    </citation>
    <scope>NUCLEOTIDE SEQUENCE [LARGE SCALE GENOMIC DNA]</scope>
    <source>
        <strain evidence="2 3">CBS 43764</strain>
    </source>
</reference>
<dbReference type="InterPro" id="IPR000073">
    <property type="entry name" value="AB_hydrolase_1"/>
</dbReference>
<evidence type="ECO:0000313" key="2">
    <source>
        <dbReference type="EMBL" id="KIV99675.1"/>
    </source>
</evidence>
<evidence type="ECO:0000313" key="3">
    <source>
        <dbReference type="Proteomes" id="UP000053259"/>
    </source>
</evidence>
<dbReference type="OrthoDB" id="408373at2759"/>
<dbReference type="VEuPathDB" id="FungiDB:PV09_08729"/>
<accession>A0A0D1XBS8</accession>
<feature type="domain" description="AB hydrolase-1" evidence="1">
    <location>
        <begin position="28"/>
        <end position="285"/>
    </location>
</feature>
<dbReference type="STRING" id="253628.A0A0D1XBS8"/>
<dbReference type="GeneID" id="27316702"/>